<sequence>MRRNAFDLIRHLAALSVLVSHHFALSGLESPGLGGSHNLGALAVLAFFSISGYLIALSFCRSASLSNYLLKRVARLFPALIGCSLLMVYVAAPLLSERGVARLFDGSALLDFLRISAMGQANLADVTAGFIFPDSFNGSLWTLKIEFACYLAVAALLSLTRGPLLPLGAALLLAGVSGYLGRFGEGVWAAKLTTYLSVASAFFLGSFFAFRRAWLARPVVLVAMIVVGIALLAGTLGSAWSLPLGSLAMCLITLGAGLLFTDRLIAGRFDFSYGIYLYAFPVQQVVINRSGLGFYPGMALTALLVLVLAVLSWHLLERPALRMAHRRAERPAALPVGG</sequence>
<feature type="transmembrane region" description="Helical" evidence="1">
    <location>
        <begin position="215"/>
        <end position="234"/>
    </location>
</feature>
<dbReference type="Proteomes" id="UP000307510">
    <property type="component" value="Unassembled WGS sequence"/>
</dbReference>
<organism evidence="3 4">
    <name type="scientific">Pseudomonas nitroreducens</name>
    <dbReference type="NCBI Taxonomy" id="46680"/>
    <lineage>
        <taxon>Bacteria</taxon>
        <taxon>Pseudomonadati</taxon>
        <taxon>Pseudomonadota</taxon>
        <taxon>Gammaproteobacteria</taxon>
        <taxon>Pseudomonadales</taxon>
        <taxon>Pseudomonadaceae</taxon>
        <taxon>Pseudomonas</taxon>
    </lineage>
</organism>
<feature type="transmembrane region" description="Helical" evidence="1">
    <location>
        <begin position="72"/>
        <end position="92"/>
    </location>
</feature>
<comment type="caution">
    <text evidence="3">The sequence shown here is derived from an EMBL/GenBank/DDBJ whole genome shotgun (WGS) entry which is preliminary data.</text>
</comment>
<feature type="transmembrane region" description="Helical" evidence="1">
    <location>
        <begin position="293"/>
        <end position="316"/>
    </location>
</feature>
<evidence type="ECO:0000259" key="2">
    <source>
        <dbReference type="Pfam" id="PF01757"/>
    </source>
</evidence>
<evidence type="ECO:0000313" key="3">
    <source>
        <dbReference type="EMBL" id="TLP78739.1"/>
    </source>
</evidence>
<keyword evidence="3" id="KW-0808">Transferase</keyword>
<feature type="transmembrane region" description="Helical" evidence="1">
    <location>
        <begin position="40"/>
        <end position="60"/>
    </location>
</feature>
<evidence type="ECO:0000313" key="4">
    <source>
        <dbReference type="Proteomes" id="UP000307510"/>
    </source>
</evidence>
<evidence type="ECO:0000256" key="1">
    <source>
        <dbReference type="SAM" id="Phobius"/>
    </source>
</evidence>
<feature type="transmembrane region" description="Helical" evidence="1">
    <location>
        <begin position="164"/>
        <end position="181"/>
    </location>
</feature>
<keyword evidence="1" id="KW-1133">Transmembrane helix</keyword>
<reference evidence="4" key="2">
    <citation type="submission" date="2019-06" db="EMBL/GenBank/DDBJ databases">
        <title>AzeR, a transcriptional regulator that responds to azelaic acid in Pseudomonas nitroreducens.</title>
        <authorList>
            <person name="Bez C."/>
            <person name="Javvadi S.G."/>
            <person name="Bertani I."/>
            <person name="Devescovi G."/>
            <person name="Studholme D.J."/>
            <person name="Geller A."/>
            <person name="Levy A."/>
            <person name="Venturi V."/>
        </authorList>
    </citation>
    <scope>NUCLEOTIDE SEQUENCE [LARGE SCALE GENOMIC DNA]</scope>
    <source>
        <strain evidence="4">DSM 9128</strain>
    </source>
</reference>
<feature type="transmembrane region" description="Helical" evidence="1">
    <location>
        <begin position="187"/>
        <end position="208"/>
    </location>
</feature>
<dbReference type="PANTHER" id="PTHR23028">
    <property type="entry name" value="ACETYLTRANSFERASE"/>
    <property type="match status" value="1"/>
</dbReference>
<feature type="transmembrane region" description="Helical" evidence="1">
    <location>
        <begin position="240"/>
        <end position="259"/>
    </location>
</feature>
<gene>
    <name evidence="3" type="ORF">FEA48_02495</name>
</gene>
<proteinExistence type="predicted"/>
<accession>A0A5R9AIX8</accession>
<dbReference type="GO" id="GO:0016747">
    <property type="term" value="F:acyltransferase activity, transferring groups other than amino-acyl groups"/>
    <property type="evidence" value="ECO:0007669"/>
    <property type="project" value="InterPro"/>
</dbReference>
<dbReference type="InterPro" id="IPR050879">
    <property type="entry name" value="Acyltransferase_3"/>
</dbReference>
<name>A0A5R9AIX8_PSENT</name>
<keyword evidence="3" id="KW-0012">Acyltransferase</keyword>
<protein>
    <submittedName>
        <fullName evidence="3">Acyltransferase</fullName>
    </submittedName>
</protein>
<dbReference type="EMBL" id="VASG01000001">
    <property type="protein sequence ID" value="TLP78739.1"/>
    <property type="molecule type" value="Genomic_DNA"/>
</dbReference>
<dbReference type="Pfam" id="PF01757">
    <property type="entry name" value="Acyl_transf_3"/>
    <property type="match status" value="1"/>
</dbReference>
<reference evidence="3 4" key="1">
    <citation type="submission" date="2019-05" db="EMBL/GenBank/DDBJ databases">
        <authorList>
            <person name="Moore K."/>
            <person name="O'Neill P."/>
            <person name="Farbos A."/>
            <person name="Studholme D.J."/>
        </authorList>
    </citation>
    <scope>NUCLEOTIDE SEQUENCE [LARGE SCALE GENOMIC DNA]</scope>
    <source>
        <strain evidence="3 4">DSM 9128</strain>
    </source>
</reference>
<feature type="domain" description="Acyltransferase 3" evidence="2">
    <location>
        <begin position="4"/>
        <end position="311"/>
    </location>
</feature>
<keyword evidence="1" id="KW-0812">Transmembrane</keyword>
<dbReference type="InterPro" id="IPR002656">
    <property type="entry name" value="Acyl_transf_3_dom"/>
</dbReference>
<keyword evidence="1" id="KW-0472">Membrane</keyword>
<dbReference type="AlphaFoldDB" id="A0A5R9AIX8"/>